<evidence type="ECO:0000313" key="4">
    <source>
        <dbReference type="EMBL" id="TEA07399.1"/>
    </source>
</evidence>
<proteinExistence type="predicted"/>
<dbReference type="InterPro" id="IPR035901">
    <property type="entry name" value="GIY-YIG_endonuc_sf"/>
</dbReference>
<name>A0A4R8SC37_9MYCO</name>
<gene>
    <name evidence="4" type="ORF">CCUG60883_01432</name>
    <name evidence="3" type="ORF">CCUG60885_04284</name>
</gene>
<evidence type="ECO:0000313" key="5">
    <source>
        <dbReference type="Proteomes" id="UP000294844"/>
    </source>
</evidence>
<dbReference type="Gene3D" id="3.40.1440.10">
    <property type="entry name" value="GIY-YIG endonuclease"/>
    <property type="match status" value="1"/>
</dbReference>
<dbReference type="PROSITE" id="PS50164">
    <property type="entry name" value="GIY_YIG"/>
    <property type="match status" value="1"/>
</dbReference>
<comment type="caution">
    <text evidence="3">The sequence shown here is derived from an EMBL/GenBank/DDBJ whole genome shotgun (WGS) entry which is preliminary data.</text>
</comment>
<feature type="domain" description="GIY-YIG" evidence="2">
    <location>
        <begin position="3"/>
        <end position="89"/>
    </location>
</feature>
<evidence type="ECO:0000259" key="2">
    <source>
        <dbReference type="PROSITE" id="PS50164"/>
    </source>
</evidence>
<accession>A0A4R8SC37</accession>
<dbReference type="EMBL" id="PECK01000008">
    <property type="protein sequence ID" value="TDZ92170.1"/>
    <property type="molecule type" value="Genomic_DNA"/>
</dbReference>
<dbReference type="OrthoDB" id="4528417at2"/>
<sequence length="207" mass="23564">MPDPAVIYALCDPTSGEVRYIGKTIDVRARLRSHLWDSRNPKEHTHKARWIRSLKSPPVLEIIETLSDADDWAERECYWIAKYRSEGARLTNLTNGGDGWSSNGHTDETKARLREMALARGAKPPSQSGRKASPETRKKLQISARERGVKPPPSGGWNKGRRKTHCVNGHELTAETRYCLNGRYRGCKLCMRESSRRHSRSRNKLSD</sequence>
<reference evidence="5 6" key="1">
    <citation type="journal article" date="2019" name="Sci. Rep.">
        <title>Extended insight into the Mycobacterium chelonae-abscessus complex through whole genome sequencing of Mycobacterium salmoniphilum outbreak and Mycobacterium salmoniphilum-like strains.</title>
        <authorList>
            <person name="Behra P.R.K."/>
            <person name="Das S."/>
            <person name="Pettersson B.M.F."/>
            <person name="Shirreff L."/>
            <person name="DuCote T."/>
            <person name="Jacobsson K.G."/>
            <person name="Ennis D.G."/>
            <person name="Kirsebom L.A."/>
        </authorList>
    </citation>
    <scope>NUCLEOTIDE SEQUENCE [LARGE SCALE GENOMIC DNA]</scope>
    <source>
        <strain evidence="4 5">CCUG 60883</strain>
        <strain evidence="3 6">CCUG 60885</strain>
    </source>
</reference>
<dbReference type="EMBL" id="PECM01000005">
    <property type="protein sequence ID" value="TEA07399.1"/>
    <property type="molecule type" value="Genomic_DNA"/>
</dbReference>
<dbReference type="Pfam" id="PF01541">
    <property type="entry name" value="GIY-YIG"/>
    <property type="match status" value="1"/>
</dbReference>
<evidence type="ECO:0000313" key="3">
    <source>
        <dbReference type="EMBL" id="TDZ92170.1"/>
    </source>
</evidence>
<dbReference type="SMART" id="SM00465">
    <property type="entry name" value="GIYc"/>
    <property type="match status" value="1"/>
</dbReference>
<protein>
    <submittedName>
        <fullName evidence="3">GIY-YIG catalytic domain protein</fullName>
    </submittedName>
</protein>
<dbReference type="InterPro" id="IPR000305">
    <property type="entry name" value="GIY-YIG_endonuc"/>
</dbReference>
<evidence type="ECO:0000313" key="6">
    <source>
        <dbReference type="Proteomes" id="UP000295685"/>
    </source>
</evidence>
<evidence type="ECO:0000256" key="1">
    <source>
        <dbReference type="SAM" id="MobiDB-lite"/>
    </source>
</evidence>
<feature type="region of interest" description="Disordered" evidence="1">
    <location>
        <begin position="118"/>
        <end position="163"/>
    </location>
</feature>
<keyword evidence="5" id="KW-1185">Reference proteome</keyword>
<dbReference type="SUPFAM" id="SSF82771">
    <property type="entry name" value="GIY-YIG endonuclease"/>
    <property type="match status" value="1"/>
</dbReference>
<dbReference type="AlphaFoldDB" id="A0A4R8SC37"/>
<dbReference type="RefSeq" id="WP_134148847.1">
    <property type="nucleotide sequence ID" value="NZ_PECK01000008.1"/>
</dbReference>
<dbReference type="Proteomes" id="UP000294844">
    <property type="component" value="Unassembled WGS sequence"/>
</dbReference>
<feature type="compositionally biased region" description="Basic and acidic residues" evidence="1">
    <location>
        <begin position="132"/>
        <end position="149"/>
    </location>
</feature>
<organism evidence="3 6">
    <name type="scientific">Mycobacteroides salmoniphilum</name>
    <dbReference type="NCBI Taxonomy" id="404941"/>
    <lineage>
        <taxon>Bacteria</taxon>
        <taxon>Bacillati</taxon>
        <taxon>Actinomycetota</taxon>
        <taxon>Actinomycetes</taxon>
        <taxon>Mycobacteriales</taxon>
        <taxon>Mycobacteriaceae</taxon>
        <taxon>Mycobacteroides</taxon>
    </lineage>
</organism>
<dbReference type="Proteomes" id="UP000295685">
    <property type="component" value="Unassembled WGS sequence"/>
</dbReference>